<proteinExistence type="predicted"/>
<dbReference type="AlphaFoldDB" id="A0A1I3Q8F0"/>
<evidence type="ECO:0008006" key="4">
    <source>
        <dbReference type="Google" id="ProtNLM"/>
    </source>
</evidence>
<protein>
    <recommendedName>
        <fullName evidence="4">Histidine kinase</fullName>
    </recommendedName>
</protein>
<name>A0A1I3Q8F0_9HYPH</name>
<dbReference type="STRING" id="1121003.SAMN03080618_02563"/>
<sequence length="49" mass="5454">MPTLFRFIMTLAVIAGVIYGAMYALATMVEPNIGEMTVRIPPERMNPPQ</sequence>
<evidence type="ECO:0000313" key="3">
    <source>
        <dbReference type="Proteomes" id="UP000242763"/>
    </source>
</evidence>
<dbReference type="OrthoDB" id="9805893at2"/>
<keyword evidence="1" id="KW-0812">Transmembrane</keyword>
<accession>A0A1I3Q8F0</accession>
<keyword evidence="1" id="KW-0472">Membrane</keyword>
<keyword evidence="3" id="KW-1185">Reference proteome</keyword>
<dbReference type="EMBL" id="FORF01000014">
    <property type="protein sequence ID" value="SFJ29667.1"/>
    <property type="molecule type" value="Genomic_DNA"/>
</dbReference>
<organism evidence="2 3">
    <name type="scientific">Aquamicrobium aerolatum DSM 21857</name>
    <dbReference type="NCBI Taxonomy" id="1121003"/>
    <lineage>
        <taxon>Bacteria</taxon>
        <taxon>Pseudomonadati</taxon>
        <taxon>Pseudomonadota</taxon>
        <taxon>Alphaproteobacteria</taxon>
        <taxon>Hyphomicrobiales</taxon>
        <taxon>Phyllobacteriaceae</taxon>
        <taxon>Aerobium</taxon>
    </lineage>
</organism>
<evidence type="ECO:0000256" key="1">
    <source>
        <dbReference type="SAM" id="Phobius"/>
    </source>
</evidence>
<keyword evidence="1" id="KW-1133">Transmembrane helix</keyword>
<feature type="transmembrane region" description="Helical" evidence="1">
    <location>
        <begin position="7"/>
        <end position="26"/>
    </location>
</feature>
<dbReference type="RefSeq" id="WP_091522941.1">
    <property type="nucleotide sequence ID" value="NZ_FORF01000014.1"/>
</dbReference>
<gene>
    <name evidence="2" type="ORF">SAMN03080618_02563</name>
</gene>
<evidence type="ECO:0000313" key="2">
    <source>
        <dbReference type="EMBL" id="SFJ29667.1"/>
    </source>
</evidence>
<reference evidence="3" key="1">
    <citation type="submission" date="2016-10" db="EMBL/GenBank/DDBJ databases">
        <authorList>
            <person name="Varghese N."/>
            <person name="Submissions S."/>
        </authorList>
    </citation>
    <scope>NUCLEOTIDE SEQUENCE [LARGE SCALE GENOMIC DNA]</scope>
    <source>
        <strain evidence="3">DSM 21857</strain>
    </source>
</reference>
<dbReference type="Proteomes" id="UP000242763">
    <property type="component" value="Unassembled WGS sequence"/>
</dbReference>